<evidence type="ECO:0000313" key="3">
    <source>
        <dbReference type="Proteomes" id="UP001176429"/>
    </source>
</evidence>
<dbReference type="Pfam" id="PF05593">
    <property type="entry name" value="RHS_repeat"/>
    <property type="match status" value="1"/>
</dbReference>
<dbReference type="NCBIfam" id="TIGR01643">
    <property type="entry name" value="YD_repeat_2x"/>
    <property type="match status" value="1"/>
</dbReference>
<dbReference type="RefSeq" id="WP_305006450.1">
    <property type="nucleotide sequence ID" value="NZ_JAUQSY010000006.1"/>
</dbReference>
<feature type="signal peptide" evidence="1">
    <location>
        <begin position="1"/>
        <end position="25"/>
    </location>
</feature>
<dbReference type="Proteomes" id="UP001176429">
    <property type="component" value="Unassembled WGS sequence"/>
</dbReference>
<evidence type="ECO:0000313" key="2">
    <source>
        <dbReference type="EMBL" id="MDO7875131.1"/>
    </source>
</evidence>
<dbReference type="Gene3D" id="2.180.10.10">
    <property type="entry name" value="RHS repeat-associated core"/>
    <property type="match status" value="1"/>
</dbReference>
<proteinExistence type="predicted"/>
<dbReference type="InterPro" id="IPR006530">
    <property type="entry name" value="YD"/>
</dbReference>
<name>A0ABT9BA35_9BACT</name>
<feature type="chain" id="PRO_5046666927" evidence="1">
    <location>
        <begin position="26"/>
        <end position="1252"/>
    </location>
</feature>
<gene>
    <name evidence="2" type="ORF">Q5H93_10345</name>
</gene>
<dbReference type="EMBL" id="JAUQSY010000006">
    <property type="protein sequence ID" value="MDO7875131.1"/>
    <property type="molecule type" value="Genomic_DNA"/>
</dbReference>
<accession>A0ABT9BA35</accession>
<evidence type="ECO:0000256" key="1">
    <source>
        <dbReference type="SAM" id="SignalP"/>
    </source>
</evidence>
<organism evidence="2 3">
    <name type="scientific">Hymenobacter aranciens</name>
    <dbReference type="NCBI Taxonomy" id="3063996"/>
    <lineage>
        <taxon>Bacteria</taxon>
        <taxon>Pseudomonadati</taxon>
        <taxon>Bacteroidota</taxon>
        <taxon>Cytophagia</taxon>
        <taxon>Cytophagales</taxon>
        <taxon>Hymenobacteraceae</taxon>
        <taxon>Hymenobacter</taxon>
    </lineage>
</organism>
<sequence>MNHFYTNFRFGSLLLLFFTTISAFGQTSNSALSRFDRRMVPPSPEATQIGVFGNVTPDLNSGAVQLNVPLPAAKGRQLTLPLSLNYHYTGLQVSELPSWVGLGWTLSCGGVITRSVQGLPDEQQNKGYTSGGWQQLRLLRNKPIGSLTVHVTGNQQAVAPDLPLKALCQRVLRNELDTEPDSYTISTPFYSGKLLVDSLGRLTCSPHADVTVTRASAGGWVIRTGDGTQYVYNVAEITSPSDDLGTSYGQVATAWYLSEIVSADNSDRITLVYGMQPSGPAVPVNSVVKQVLLRNRLNSPCDSRQPSYLSVPDVGVGSWPVTVTTTTSPYLTAILTPTIEVEFISDTARRDVAVNGDRTVRRLTRIVYREPASLVAKSDFVLTQSYFNGTSSNRKARRFRLDAVQEIGKPSYRFQYYGDGGAMPSRDSFAKDHWGYYNGSIQNTGLLPSIPPYLLALYGAATNTYSGNSRAAQGQMSQIGALRQVQYPTGGRTTFDYEPNTITKARTAPTLASLFGEPFTMQCLPVTAQVTGGSVTMNATALRYRAEHGGSPDGTTLLSNVQAEVIEAPHGFYLCDLRWDGEACRYNGGSQTVARGNIRTSLWRAEYDSLSATYRATTQICAVNYTVGNQCHTVMTPTGGSYTNQTYPPGNYLVVAEVSASSSALFWASMTTSIFKLPDPNPPSSSGNPSTSVITSQVGGIRLRQTTDQTAAGEANTKIYRYCPAGQPDRSSGQLFFFPEYSYQNACGDLIVGASDVGKENWLESGYHVGYERVEIESKGRQAGTVVYQYYNAKQPANARSLVTKVEELNQQGSAVKETQNTYQVVPTSTTPGFRLYQHYDAIGSLIGTDGISQRFIVDAFFWLTPHDYAAYWPQLTASTERISGTGGSATLGLPSRTVHHYLPKAPGRTTQPVRTARYLSDGRQLITKTLYCGQYNITGQSLIGPALGVNYLATKHMISVPIEHQAWQRLGADSSVVGGDLTHFVQGRPHRILALATTAPIPARQFLSSHIQNNELLQDARYIERVAFPRYNAAGNPLEQQVTAATPSSYLWGYNETHLVAEVKGAAYKQVAYTSFEDGGMGSFVYDPATGPGRCRVPGGRTGNWAYRLGGGSVSRDSLPAGNYELVLWAQSAQPPSVPGSRISTPAPEEIATAPGGWHQFRWRIACQADASFAISVWSNEPPMLIDEVRLYPVGAHMTSYTYDPVVGMTSQTDPAGRTATYEYDALGRLLRVRDEQNRIQAQQEYHYARP</sequence>
<keyword evidence="3" id="KW-1185">Reference proteome</keyword>
<reference evidence="2" key="1">
    <citation type="submission" date="2023-07" db="EMBL/GenBank/DDBJ databases">
        <authorList>
            <person name="Kim M.K."/>
        </authorList>
    </citation>
    <scope>NUCLEOTIDE SEQUENCE</scope>
    <source>
        <strain evidence="2">ASUV-10-1</strain>
    </source>
</reference>
<keyword evidence="1" id="KW-0732">Signal</keyword>
<protein>
    <submittedName>
        <fullName evidence="2">RHS repeat domain-containing protein</fullName>
    </submittedName>
</protein>
<dbReference type="InterPro" id="IPR031325">
    <property type="entry name" value="RHS_repeat"/>
</dbReference>
<comment type="caution">
    <text evidence="2">The sequence shown here is derived from an EMBL/GenBank/DDBJ whole genome shotgun (WGS) entry which is preliminary data.</text>
</comment>